<dbReference type="InterPro" id="IPR050659">
    <property type="entry name" value="Peptidase_M24B"/>
</dbReference>
<dbReference type="InterPro" id="IPR029149">
    <property type="entry name" value="Creatin/AminoP/Spt16_N"/>
</dbReference>
<keyword evidence="3" id="KW-0031">Aminopeptidase</keyword>
<dbReference type="EMBL" id="CP053085">
    <property type="protein sequence ID" value="QJR36903.1"/>
    <property type="molecule type" value="Genomic_DNA"/>
</dbReference>
<dbReference type="PROSITE" id="PS51318">
    <property type="entry name" value="TAT"/>
    <property type="match status" value="1"/>
</dbReference>
<dbReference type="RefSeq" id="WP_171226336.1">
    <property type="nucleotide sequence ID" value="NZ_CP053085.1"/>
</dbReference>
<dbReference type="PANTHER" id="PTHR46112:SF3">
    <property type="entry name" value="AMINOPEPTIDASE YPDF"/>
    <property type="match status" value="1"/>
</dbReference>
<name>A0A6M4IQC2_9BACT</name>
<feature type="domain" description="Peptidase M24" evidence="1">
    <location>
        <begin position="212"/>
        <end position="414"/>
    </location>
</feature>
<dbReference type="Gene3D" id="3.90.230.10">
    <property type="entry name" value="Creatinase/methionine aminopeptidase superfamily"/>
    <property type="match status" value="1"/>
</dbReference>
<proteinExistence type="predicted"/>
<gene>
    <name evidence="3" type="ORF">HKW67_15975</name>
</gene>
<reference evidence="3 4" key="1">
    <citation type="submission" date="2020-05" db="EMBL/GenBank/DDBJ databases">
        <title>Complete genome sequence of Gemmatimonas greenlandica TET16.</title>
        <authorList>
            <person name="Zeng Y."/>
        </authorList>
    </citation>
    <scope>NUCLEOTIDE SEQUENCE [LARGE SCALE GENOMIC DNA]</scope>
    <source>
        <strain evidence="3 4">TET16</strain>
    </source>
</reference>
<dbReference type="Proteomes" id="UP000500938">
    <property type="component" value="Chromosome"/>
</dbReference>
<sequence>MSTRRGFLGSTAAIMAGALVSGPAAVEALESPVVTQPPTALPPAIRALRPMRDGVVPISVSERQGRLEKARQLMRDQGVAALMLTGGTSMEYFTGIRWGLSERLLAAVIPVRGAAFLITPKFEEERAMEQAHLGPLGRDAEVMAWEEHENPYELLRKGLASRGLSTATIAAEETVRFVFADGAAHVPGVTVVSGTPITAGCRIVKDAHELALMRHASAVTLAAYEAAYKSLKEGMTQDDFAQLVQLAHQQLGYSGSAGVQVGKYSALPHGSATPQVVREGSILLIDGGCKVEGYSSDISRTFVLGKATQRMKDVFEIEHRAQSAALAAAKPGVPCEAVDAAARKVIVDAGFGPDYTYFSHRVGHGMGMDGHEWPYLVRGNTLPLRPGMVFSDEPGIYIPGEFGIRLEDDMVITENGAELFTPQSPSLEQPFGR</sequence>
<keyword evidence="4" id="KW-1185">Reference proteome</keyword>
<dbReference type="InterPro" id="IPR000994">
    <property type="entry name" value="Pept_M24"/>
</dbReference>
<keyword evidence="3" id="KW-0378">Hydrolase</keyword>
<evidence type="ECO:0000259" key="2">
    <source>
        <dbReference type="Pfam" id="PF01321"/>
    </source>
</evidence>
<dbReference type="InterPro" id="IPR036005">
    <property type="entry name" value="Creatinase/aminopeptidase-like"/>
</dbReference>
<dbReference type="InterPro" id="IPR006311">
    <property type="entry name" value="TAT_signal"/>
</dbReference>
<keyword evidence="3" id="KW-0645">Protease</keyword>
<dbReference type="KEGG" id="ggr:HKW67_15975"/>
<accession>A0A6M4IQC2</accession>
<protein>
    <submittedName>
        <fullName evidence="3">Aminopeptidase P family protein</fullName>
    </submittedName>
</protein>
<dbReference type="AlphaFoldDB" id="A0A6M4IQC2"/>
<dbReference type="Pfam" id="PF01321">
    <property type="entry name" value="Creatinase_N"/>
    <property type="match status" value="1"/>
</dbReference>
<dbReference type="GO" id="GO:0004177">
    <property type="term" value="F:aminopeptidase activity"/>
    <property type="evidence" value="ECO:0007669"/>
    <property type="project" value="UniProtKB-KW"/>
</dbReference>
<evidence type="ECO:0000313" key="4">
    <source>
        <dbReference type="Proteomes" id="UP000500938"/>
    </source>
</evidence>
<dbReference type="PANTHER" id="PTHR46112">
    <property type="entry name" value="AMINOPEPTIDASE"/>
    <property type="match status" value="1"/>
</dbReference>
<dbReference type="InterPro" id="IPR000587">
    <property type="entry name" value="Creatinase_N"/>
</dbReference>
<feature type="domain" description="Creatinase N-terminal" evidence="2">
    <location>
        <begin position="66"/>
        <end position="204"/>
    </location>
</feature>
<evidence type="ECO:0000259" key="1">
    <source>
        <dbReference type="Pfam" id="PF00557"/>
    </source>
</evidence>
<dbReference type="Pfam" id="PF00557">
    <property type="entry name" value="Peptidase_M24"/>
    <property type="match status" value="1"/>
</dbReference>
<organism evidence="3 4">
    <name type="scientific">Gemmatimonas groenlandica</name>
    <dbReference type="NCBI Taxonomy" id="2732249"/>
    <lineage>
        <taxon>Bacteria</taxon>
        <taxon>Pseudomonadati</taxon>
        <taxon>Gemmatimonadota</taxon>
        <taxon>Gemmatimonadia</taxon>
        <taxon>Gemmatimonadales</taxon>
        <taxon>Gemmatimonadaceae</taxon>
        <taxon>Gemmatimonas</taxon>
    </lineage>
</organism>
<dbReference type="SUPFAM" id="SSF55920">
    <property type="entry name" value="Creatinase/aminopeptidase"/>
    <property type="match status" value="1"/>
</dbReference>
<dbReference type="Gene3D" id="3.40.350.10">
    <property type="entry name" value="Creatinase/prolidase N-terminal domain"/>
    <property type="match status" value="1"/>
</dbReference>
<evidence type="ECO:0000313" key="3">
    <source>
        <dbReference type="EMBL" id="QJR36903.1"/>
    </source>
</evidence>
<dbReference type="SUPFAM" id="SSF53092">
    <property type="entry name" value="Creatinase/prolidase N-terminal domain"/>
    <property type="match status" value="1"/>
</dbReference>